<organism evidence="3 4">
    <name type="scientific">Ancylobacter crimeensis</name>
    <dbReference type="NCBI Taxonomy" id="2579147"/>
    <lineage>
        <taxon>Bacteria</taxon>
        <taxon>Pseudomonadati</taxon>
        <taxon>Pseudomonadota</taxon>
        <taxon>Alphaproteobacteria</taxon>
        <taxon>Hyphomicrobiales</taxon>
        <taxon>Xanthobacteraceae</taxon>
        <taxon>Ancylobacter</taxon>
    </lineage>
</organism>
<protein>
    <submittedName>
        <fullName evidence="3">YceI family protein</fullName>
    </submittedName>
</protein>
<feature type="domain" description="Lipid/polyisoprenoid-binding YceI-like" evidence="2">
    <location>
        <begin position="43"/>
        <end position="206"/>
    </location>
</feature>
<evidence type="ECO:0000313" key="4">
    <source>
        <dbReference type="Proteomes" id="UP001203284"/>
    </source>
</evidence>
<dbReference type="SUPFAM" id="SSF101874">
    <property type="entry name" value="YceI-like"/>
    <property type="match status" value="1"/>
</dbReference>
<feature type="chain" id="PRO_5046112990" evidence="1">
    <location>
        <begin position="29"/>
        <end position="208"/>
    </location>
</feature>
<dbReference type="PANTHER" id="PTHR34406:SF1">
    <property type="entry name" value="PROTEIN YCEI"/>
    <property type="match status" value="1"/>
</dbReference>
<sequence>MKTFAAPVAALASALLLAVAAPAGIAYAQQPGTADPAKISGGTYGVDDHHTQVSWTVNHFGISPLTGMFGKIGGSLTLDPAKPNEAKLDITIPMSGLVVTSADFGGHLASADFFDAAKFPDATFRSTKVEASGTTAKVTGDLTLHGVTRPVTLAVAFFGAGINPMSKAENIGFTATGSLKRSDFGMGRNVPVVSDEVELRITGAFAKK</sequence>
<dbReference type="InterPro" id="IPR007372">
    <property type="entry name" value="Lipid/polyisoprenoid-bd_YceI"/>
</dbReference>
<evidence type="ECO:0000259" key="2">
    <source>
        <dbReference type="SMART" id="SM00867"/>
    </source>
</evidence>
<gene>
    <name evidence="3" type="ORF">MWN34_15460</name>
</gene>
<evidence type="ECO:0000256" key="1">
    <source>
        <dbReference type="SAM" id="SignalP"/>
    </source>
</evidence>
<dbReference type="RefSeq" id="WP_247030206.1">
    <property type="nucleotide sequence ID" value="NZ_JALKCH010000010.1"/>
</dbReference>
<evidence type="ECO:0000313" key="3">
    <source>
        <dbReference type="EMBL" id="MCK0198311.1"/>
    </source>
</evidence>
<keyword evidence="4" id="KW-1185">Reference proteome</keyword>
<dbReference type="InterPro" id="IPR036761">
    <property type="entry name" value="TTHA0802/YceI-like_sf"/>
</dbReference>
<proteinExistence type="predicted"/>
<name>A0ABT0DED5_9HYPH</name>
<dbReference type="EMBL" id="JALKCH010000010">
    <property type="protein sequence ID" value="MCK0198311.1"/>
    <property type="molecule type" value="Genomic_DNA"/>
</dbReference>
<keyword evidence="1" id="KW-0732">Signal</keyword>
<dbReference type="Gene3D" id="2.40.128.110">
    <property type="entry name" value="Lipid/polyisoprenoid-binding, YceI-like"/>
    <property type="match status" value="1"/>
</dbReference>
<feature type="signal peptide" evidence="1">
    <location>
        <begin position="1"/>
        <end position="28"/>
    </location>
</feature>
<dbReference type="SMART" id="SM00867">
    <property type="entry name" value="YceI"/>
    <property type="match status" value="1"/>
</dbReference>
<comment type="caution">
    <text evidence="3">The sequence shown here is derived from an EMBL/GenBank/DDBJ whole genome shotgun (WGS) entry which is preliminary data.</text>
</comment>
<dbReference type="Pfam" id="PF04264">
    <property type="entry name" value="YceI"/>
    <property type="match status" value="1"/>
</dbReference>
<dbReference type="Proteomes" id="UP001203284">
    <property type="component" value="Unassembled WGS sequence"/>
</dbReference>
<reference evidence="3 4" key="1">
    <citation type="submission" date="2022-04" db="EMBL/GenBank/DDBJ databases">
        <authorList>
            <person name="Grouzdev D.S."/>
            <person name="Pantiukh K.S."/>
            <person name="Krutkina M.S."/>
        </authorList>
    </citation>
    <scope>NUCLEOTIDE SEQUENCE [LARGE SCALE GENOMIC DNA]</scope>
    <source>
        <strain evidence="3 4">6x-1</strain>
    </source>
</reference>
<dbReference type="PANTHER" id="PTHR34406">
    <property type="entry name" value="PROTEIN YCEI"/>
    <property type="match status" value="1"/>
</dbReference>
<accession>A0ABT0DED5</accession>